<dbReference type="PANTHER" id="PTHR43863:SF2">
    <property type="entry name" value="MALTASE-GLUCOAMYLASE"/>
    <property type="match status" value="1"/>
</dbReference>
<evidence type="ECO:0000256" key="4">
    <source>
        <dbReference type="SAM" id="MobiDB-lite"/>
    </source>
</evidence>
<evidence type="ECO:0000313" key="9">
    <source>
        <dbReference type="EMBL" id="GGA66884.1"/>
    </source>
</evidence>
<dbReference type="SUPFAM" id="SSF51011">
    <property type="entry name" value="Glycosyl hydrolase domain"/>
    <property type="match status" value="1"/>
</dbReference>
<proteinExistence type="inferred from homology"/>
<dbReference type="InterPro" id="IPR018247">
    <property type="entry name" value="EF_Hand_1_Ca_BS"/>
</dbReference>
<keyword evidence="2 5" id="KW-0732">Signal</keyword>
<dbReference type="Gene3D" id="3.20.20.80">
    <property type="entry name" value="Glycosidases"/>
    <property type="match status" value="2"/>
</dbReference>
<dbReference type="SUPFAM" id="SSF51445">
    <property type="entry name" value="(Trans)glycosidases"/>
    <property type="match status" value="1"/>
</dbReference>
<accession>A0A8J2XNA2</accession>
<feature type="region of interest" description="Disordered" evidence="4">
    <location>
        <begin position="79"/>
        <end position="113"/>
    </location>
</feature>
<comment type="similarity">
    <text evidence="1 3">Belongs to the glycosyl hydrolase 31 family.</text>
</comment>
<protein>
    <recommendedName>
        <fullName evidence="11">DUF5110 domain-containing protein</fullName>
    </recommendedName>
</protein>
<dbReference type="AlphaFoldDB" id="A0A8J2XNA2"/>
<dbReference type="InterPro" id="IPR000322">
    <property type="entry name" value="Glyco_hydro_31_TIM"/>
</dbReference>
<feature type="compositionally biased region" description="Basic and acidic residues" evidence="4">
    <location>
        <begin position="79"/>
        <end position="89"/>
    </location>
</feature>
<evidence type="ECO:0000256" key="5">
    <source>
        <dbReference type="SAM" id="SignalP"/>
    </source>
</evidence>
<dbReference type="Pfam" id="PF01055">
    <property type="entry name" value="Glyco_hydro_31_2nd"/>
    <property type="match status" value="2"/>
</dbReference>
<gene>
    <name evidence="9" type="ORF">GCM10011369_05600</name>
</gene>
<dbReference type="InterPro" id="IPR017853">
    <property type="entry name" value="GH"/>
</dbReference>
<dbReference type="GO" id="GO:0005509">
    <property type="term" value="F:calcium ion binding"/>
    <property type="evidence" value="ECO:0007669"/>
    <property type="project" value="InterPro"/>
</dbReference>
<dbReference type="GO" id="GO:0005975">
    <property type="term" value="P:carbohydrate metabolic process"/>
    <property type="evidence" value="ECO:0007669"/>
    <property type="project" value="InterPro"/>
</dbReference>
<dbReference type="InterPro" id="IPR013780">
    <property type="entry name" value="Glyco_hydro_b"/>
</dbReference>
<dbReference type="Gene3D" id="2.60.40.1180">
    <property type="entry name" value="Golgi alpha-mannosidase II"/>
    <property type="match status" value="2"/>
</dbReference>
<dbReference type="PROSITE" id="PS51257">
    <property type="entry name" value="PROKAR_LIPOPROTEIN"/>
    <property type="match status" value="1"/>
</dbReference>
<keyword evidence="10" id="KW-1185">Reference proteome</keyword>
<dbReference type="PROSITE" id="PS00018">
    <property type="entry name" value="EF_HAND_1"/>
    <property type="match status" value="1"/>
</dbReference>
<dbReference type="SUPFAM" id="SSF103647">
    <property type="entry name" value="TSP type-3 repeat"/>
    <property type="match status" value="1"/>
</dbReference>
<dbReference type="PANTHER" id="PTHR43863">
    <property type="entry name" value="HYDROLASE, PUTATIVE (AFU_ORTHOLOGUE AFUA_1G03140)-RELATED"/>
    <property type="match status" value="1"/>
</dbReference>
<evidence type="ECO:0000256" key="2">
    <source>
        <dbReference type="ARBA" id="ARBA00022729"/>
    </source>
</evidence>
<dbReference type="InterPro" id="IPR003367">
    <property type="entry name" value="Thrombospondin_3-like_rpt"/>
</dbReference>
<evidence type="ECO:0008006" key="11">
    <source>
        <dbReference type="Google" id="ProtNLM"/>
    </source>
</evidence>
<evidence type="ECO:0000259" key="6">
    <source>
        <dbReference type="Pfam" id="PF01055"/>
    </source>
</evidence>
<dbReference type="InterPro" id="IPR051816">
    <property type="entry name" value="Glycosyl_Hydrolase_31"/>
</dbReference>
<keyword evidence="3" id="KW-0326">Glycosidase</keyword>
<name>A0A8J2XNA2_9GAMM</name>
<dbReference type="InterPro" id="IPR033403">
    <property type="entry name" value="DUF5110"/>
</dbReference>
<evidence type="ECO:0000256" key="1">
    <source>
        <dbReference type="ARBA" id="ARBA00007806"/>
    </source>
</evidence>
<organism evidence="9 10">
    <name type="scientific">Neiella marina</name>
    <dbReference type="NCBI Taxonomy" id="508461"/>
    <lineage>
        <taxon>Bacteria</taxon>
        <taxon>Pseudomonadati</taxon>
        <taxon>Pseudomonadota</taxon>
        <taxon>Gammaproteobacteria</taxon>
        <taxon>Alteromonadales</taxon>
        <taxon>Echinimonadaceae</taxon>
        <taxon>Neiella</taxon>
    </lineage>
</organism>
<feature type="domain" description="Glycosyl hydrolase family 31 C-terminal" evidence="8">
    <location>
        <begin position="445"/>
        <end position="538"/>
    </location>
</feature>
<dbReference type="GO" id="GO:0007155">
    <property type="term" value="P:cell adhesion"/>
    <property type="evidence" value="ECO:0007669"/>
    <property type="project" value="InterPro"/>
</dbReference>
<evidence type="ECO:0000259" key="7">
    <source>
        <dbReference type="Pfam" id="PF17137"/>
    </source>
</evidence>
<dbReference type="Pfam" id="PF21365">
    <property type="entry name" value="Glyco_hydro_31_3rd"/>
    <property type="match status" value="1"/>
</dbReference>
<dbReference type="Proteomes" id="UP000619743">
    <property type="component" value="Unassembled WGS sequence"/>
</dbReference>
<comment type="caution">
    <text evidence="9">The sequence shown here is derived from an EMBL/GenBank/DDBJ whole genome shotgun (WGS) entry which is preliminary data.</text>
</comment>
<feature type="domain" description="DUF5110" evidence="7">
    <location>
        <begin position="555"/>
        <end position="626"/>
    </location>
</feature>
<dbReference type="InterPro" id="IPR028974">
    <property type="entry name" value="TSP_type-3_rpt"/>
</dbReference>
<feature type="chain" id="PRO_5035257778" description="DUF5110 domain-containing protein" evidence="5">
    <location>
        <begin position="23"/>
        <end position="686"/>
    </location>
</feature>
<dbReference type="EMBL" id="BMDX01000002">
    <property type="protein sequence ID" value="GGA66884.1"/>
    <property type="molecule type" value="Genomic_DNA"/>
</dbReference>
<evidence type="ECO:0000313" key="10">
    <source>
        <dbReference type="Proteomes" id="UP000619743"/>
    </source>
</evidence>
<dbReference type="Pfam" id="PF02412">
    <property type="entry name" value="TSP_3"/>
    <property type="match status" value="2"/>
</dbReference>
<dbReference type="Gene3D" id="4.10.1080.10">
    <property type="entry name" value="TSP type-3 repeat"/>
    <property type="match status" value="1"/>
</dbReference>
<evidence type="ECO:0000259" key="8">
    <source>
        <dbReference type="Pfam" id="PF21365"/>
    </source>
</evidence>
<evidence type="ECO:0000256" key="3">
    <source>
        <dbReference type="RuleBase" id="RU361185"/>
    </source>
</evidence>
<sequence>MNKTLKRLISYLLPLTFLVACNTIVDNSSDKDADGIKDANDNCPLIANPKQEDLDDDGDGDLCDLDIDGDGFINEHEVIAETDTRDPNSKPDLFADDDRDGIPNNQDKCPASGIGKKIDQTGCEIAGVQQMTENFLDEIKLNPPHTEPMIPKWGFGYMQSGWGEDGYGYDTQKGFIEHAKALRGLDNIYGDHKYPADVMILDMYWTGKQWSWPGNMTWDLQNFPDPKGLIEQLHGLNFKLMMNYHEGGFGEDWLAQLQRDLDYGLDLVWLDFWRGDSQYEKQVWELLRKHHGDNKRLMFMARHYARPNHFNQESILGGDYMRAPDEEAFEKSMPVHWTGDVLGNWEGFAETIDGIVFSEDGALGGWSYLHSDTPGHTMGEDPELALRWMQFSDFTSGTRNHGTTARDVWSWGPKVEELSYNSRMLRYRLLPYIYTYAWYIWEYAIPLTRPLRLAYPGENDDNRRVFMFGEELLVAPVYQAAKDFPNSTMEIYLPKGKNEEWIDYWTHEVISGGQTIKREISVKDHPNMPLFVKRGAIIPMGPEIYFIDPNQHADPLTLDVYPLKKGQSDFVIYDDDGESLGYQRGEQSFTKVDVIASSENLAISIGAAVGNYQGKPAKQNYLLKINLQTSTPQTVKLNGEALDLIERADIQERGLTGWGYDKENHIIWVGFATQADKENEIVIHYP</sequence>
<dbReference type="GO" id="GO:0004553">
    <property type="term" value="F:hydrolase activity, hydrolyzing O-glycosyl compounds"/>
    <property type="evidence" value="ECO:0007669"/>
    <property type="project" value="InterPro"/>
</dbReference>
<feature type="signal peptide" evidence="5">
    <location>
        <begin position="1"/>
        <end position="22"/>
    </location>
</feature>
<reference evidence="10" key="1">
    <citation type="journal article" date="2019" name="Int. J. Syst. Evol. Microbiol.">
        <title>The Global Catalogue of Microorganisms (GCM) 10K type strain sequencing project: providing services to taxonomists for standard genome sequencing and annotation.</title>
        <authorList>
            <consortium name="The Broad Institute Genomics Platform"/>
            <consortium name="The Broad Institute Genome Sequencing Center for Infectious Disease"/>
            <person name="Wu L."/>
            <person name="Ma J."/>
        </authorList>
    </citation>
    <scope>NUCLEOTIDE SEQUENCE [LARGE SCALE GENOMIC DNA]</scope>
    <source>
        <strain evidence="10">CGMCC 1.10130</strain>
    </source>
</reference>
<keyword evidence="3" id="KW-0378">Hydrolase</keyword>
<dbReference type="InterPro" id="IPR048395">
    <property type="entry name" value="Glyco_hydro_31_C"/>
</dbReference>
<feature type="domain" description="Glycoside hydrolase family 31 TIM barrel" evidence="6">
    <location>
        <begin position="148"/>
        <end position="244"/>
    </location>
</feature>
<dbReference type="Pfam" id="PF17137">
    <property type="entry name" value="DUF5110"/>
    <property type="match status" value="1"/>
</dbReference>
<feature type="domain" description="Glycoside hydrolase family 31 TIM barrel" evidence="6">
    <location>
        <begin position="328"/>
        <end position="435"/>
    </location>
</feature>